<dbReference type="SUPFAM" id="SSF53474">
    <property type="entry name" value="alpha/beta-Hydrolases"/>
    <property type="match status" value="1"/>
</dbReference>
<proteinExistence type="predicted"/>
<dbReference type="PANTHER" id="PTHR36513:SF1">
    <property type="entry name" value="TRANSMEMBRANE PROTEIN"/>
    <property type="match status" value="1"/>
</dbReference>
<dbReference type="PANTHER" id="PTHR36513">
    <property type="entry name" value="ABC TRANSMEMBRANE TYPE-1 DOMAIN-CONTAINING PROTEIN"/>
    <property type="match status" value="1"/>
</dbReference>
<dbReference type="EMBL" id="CP050897">
    <property type="protein sequence ID" value="QIX19956.1"/>
    <property type="molecule type" value="Genomic_DNA"/>
</dbReference>
<evidence type="ECO:0000256" key="1">
    <source>
        <dbReference type="SAM" id="SignalP"/>
    </source>
</evidence>
<dbReference type="AlphaFoldDB" id="A0A6H0ZGJ8"/>
<keyword evidence="2" id="KW-0614">Plasmid</keyword>
<dbReference type="InterPro" id="IPR014586">
    <property type="entry name" value="UCP033909"/>
</dbReference>
<dbReference type="Proteomes" id="UP000500870">
    <property type="component" value="Plasmid unnamed1"/>
</dbReference>
<geneLocation type="plasmid" evidence="2 3">
    <name>unnamed1</name>
</geneLocation>
<feature type="signal peptide" evidence="1">
    <location>
        <begin position="1"/>
        <end position="29"/>
    </location>
</feature>
<reference evidence="2 3" key="1">
    <citation type="submission" date="2020-04" db="EMBL/GenBank/DDBJ databases">
        <title>FDA dAtabase for Regulatory Grade micrObial Sequences (FDA-ARGOS): Supporting development and validation of Infectious Disease Dx tests.</title>
        <authorList>
            <person name="Sciortino C."/>
            <person name="Tallon L."/>
            <person name="Sadzewicz L."/>
            <person name="Vavikolanu K."/>
            <person name="Mehta A."/>
            <person name="Aluvathingal J."/>
            <person name="Nadendla S."/>
            <person name="Nandy P."/>
            <person name="Geyer C."/>
            <person name="Yan Y."/>
            <person name="Sichtig H."/>
        </authorList>
    </citation>
    <scope>NUCLEOTIDE SEQUENCE [LARGE SCALE GENOMIC DNA]</scope>
    <source>
        <strain evidence="2 3">FDAARGOS_633</strain>
        <plasmid evidence="2 3">unnamed1</plasmid>
    </source>
</reference>
<feature type="chain" id="PRO_5026105496" evidence="1">
    <location>
        <begin position="30"/>
        <end position="376"/>
    </location>
</feature>
<organism evidence="2 3">
    <name type="scientific">Agrobacterium pusense</name>
    <dbReference type="NCBI Taxonomy" id="648995"/>
    <lineage>
        <taxon>Bacteria</taxon>
        <taxon>Pseudomonadati</taxon>
        <taxon>Pseudomonadota</taxon>
        <taxon>Alphaproteobacteria</taxon>
        <taxon>Hyphomicrobiales</taxon>
        <taxon>Rhizobiaceae</taxon>
        <taxon>Rhizobium/Agrobacterium group</taxon>
        <taxon>Agrobacterium</taxon>
    </lineage>
</organism>
<sequence>MPVSLFVILSRSSGRLVFLALIASLSGCASRPSATVLEPVSIGQNMGQKVSLLAVTNRNKVEKDGGFGSNWAGNLTYERYDFSVPRERTVAAIRYPSSTPDTRRDFLVTGRDQLTEASWVEAAGRAATSDGSVALFVHGYNYRYQEALFRAAQMAADASTISPILFSWPSAASVTGYVTDRDAALYSRTELERVLTVLAKAPKVKRIILFGHSMGGFLSMEAVRQLKLEGRDDVLGKLQIVLAAPDIDVDVFRAQLLDIGRLKNPITLLVSKTDRALSVSSLVGGERPRVGLVDIADPQIRDAAIKANVSVIDISSVEASDGLGHDRYATLARFGGELEKAEARARNGGNVGAFVFDAAGAAVATPFRLAGQIARQ</sequence>
<gene>
    <name evidence="2" type="ORF">FOB41_01920</name>
</gene>
<dbReference type="GO" id="GO:0016787">
    <property type="term" value="F:hydrolase activity"/>
    <property type="evidence" value="ECO:0007669"/>
    <property type="project" value="UniProtKB-KW"/>
</dbReference>
<dbReference type="RefSeq" id="WP_052820783.1">
    <property type="nucleotide sequence ID" value="NZ_CP050897.1"/>
</dbReference>
<name>A0A6H0ZGJ8_9HYPH</name>
<keyword evidence="2" id="KW-0378">Hydrolase</keyword>
<evidence type="ECO:0000313" key="3">
    <source>
        <dbReference type="Proteomes" id="UP000500870"/>
    </source>
</evidence>
<dbReference type="Gene3D" id="3.40.50.1820">
    <property type="entry name" value="alpha/beta hydrolase"/>
    <property type="match status" value="1"/>
</dbReference>
<dbReference type="PIRSF" id="PIRSF033909">
    <property type="entry name" value="UCP033909"/>
    <property type="match status" value="1"/>
</dbReference>
<protein>
    <submittedName>
        <fullName evidence="2">Alpha/beta fold hydrolase</fullName>
    </submittedName>
</protein>
<keyword evidence="1" id="KW-0732">Signal</keyword>
<dbReference type="Pfam" id="PF05990">
    <property type="entry name" value="DUF900"/>
    <property type="match status" value="1"/>
</dbReference>
<dbReference type="InterPro" id="IPR010297">
    <property type="entry name" value="DUF900_hydrolase"/>
</dbReference>
<accession>A0A6H0ZGJ8</accession>
<dbReference type="InterPro" id="IPR029058">
    <property type="entry name" value="AB_hydrolase_fold"/>
</dbReference>
<evidence type="ECO:0000313" key="2">
    <source>
        <dbReference type="EMBL" id="QIX19956.1"/>
    </source>
</evidence>